<dbReference type="RefSeq" id="XP_066075802.1">
    <property type="nucleotide sequence ID" value="XM_066219705.1"/>
</dbReference>
<keyword evidence="3" id="KW-1185">Reference proteome</keyword>
<name>A0AAX4JUK3_9TREE</name>
<dbReference type="GeneID" id="91094627"/>
<gene>
    <name evidence="2" type="ORF">L201_003957</name>
</gene>
<evidence type="ECO:0000313" key="3">
    <source>
        <dbReference type="Proteomes" id="UP001355207"/>
    </source>
</evidence>
<feature type="transmembrane region" description="Helical" evidence="1">
    <location>
        <begin position="106"/>
        <end position="127"/>
    </location>
</feature>
<sequence>MDYDKNYDYTCEPVASNSGQRSLGNQKKLRTVLWGSISISVLMGFFSQRSLGNQKKLRTVLWGSISISVLMGSISLTVGVLGVLTFYEMGPLFKLVIPISDLDGTIVNISTLASLITAITTILAAIAKKVYSDLSRSWLLRRAIKKDGITIKRWRAAASGGGIIHIGKSPFMTGGIALGLAISLGLMSSSFSGILVPNLKENYISGEFNYRVPGYSGNSGIGYLISCLNTTEQVSCPPSIAYSSVFEAIAGRGLFTVPPQTLGLDQNSLSAVTVFPGENYYAGLIDLELFLVIRPPEESHNIEINSVGLQTSATCQLNPNVGVNVTGGYYYYLSPCSNEYSKIGNSSNNDERYSTGGGCSHDTYYTIEYAVVVPHKGTNYNQTTPTKPFAFTCSVTANEGVIRTQIGDGTSRFDKFISGNQLTGEEVETFASAVVAVLLQDSAILGKTGELGERFEYISHLPDKMDRVSKMISNGAAAAATVGYLYLGFIPFFYKNRHSGNYSYYLTSYGWVGHKSTLAWSVIALLSGLVWLVAAIYMLKGGTNYDPTDWFHTLNTGAGSTIQQIPGTSSCAGLEGKRVNTILLWYGAISPERVGFSERPPIFSVDPNEVYQ</sequence>
<keyword evidence="1" id="KW-1133">Transmembrane helix</keyword>
<accession>A0AAX4JUK3</accession>
<dbReference type="EMBL" id="CP144102">
    <property type="protein sequence ID" value="WWC89039.1"/>
    <property type="molecule type" value="Genomic_DNA"/>
</dbReference>
<keyword evidence="1" id="KW-0812">Transmembrane</keyword>
<dbReference type="AlphaFoldDB" id="A0AAX4JUK3"/>
<keyword evidence="1" id="KW-0472">Membrane</keyword>
<feature type="transmembrane region" description="Helical" evidence="1">
    <location>
        <begin position="518"/>
        <end position="539"/>
    </location>
</feature>
<organism evidence="2 3">
    <name type="scientific">Kwoniella dendrophila CBS 6074</name>
    <dbReference type="NCBI Taxonomy" id="1295534"/>
    <lineage>
        <taxon>Eukaryota</taxon>
        <taxon>Fungi</taxon>
        <taxon>Dikarya</taxon>
        <taxon>Basidiomycota</taxon>
        <taxon>Agaricomycotina</taxon>
        <taxon>Tremellomycetes</taxon>
        <taxon>Tremellales</taxon>
        <taxon>Cryptococcaceae</taxon>
        <taxon>Kwoniella</taxon>
    </lineage>
</organism>
<feature type="transmembrane region" description="Helical" evidence="1">
    <location>
        <begin position="31"/>
        <end position="48"/>
    </location>
</feature>
<evidence type="ECO:0000256" key="1">
    <source>
        <dbReference type="SAM" id="Phobius"/>
    </source>
</evidence>
<protein>
    <submittedName>
        <fullName evidence="2">Uncharacterized protein</fullName>
    </submittedName>
</protein>
<feature type="transmembrane region" description="Helical" evidence="1">
    <location>
        <begin position="471"/>
        <end position="494"/>
    </location>
</feature>
<reference evidence="2 3" key="1">
    <citation type="submission" date="2024-01" db="EMBL/GenBank/DDBJ databases">
        <title>Comparative genomics of Cryptococcus and Kwoniella reveals pathogenesis evolution and contrasting modes of karyotype evolution via chromosome fusion or intercentromeric recombination.</title>
        <authorList>
            <person name="Coelho M.A."/>
            <person name="David-Palma M."/>
            <person name="Shea T."/>
            <person name="Bowers K."/>
            <person name="McGinley-Smith S."/>
            <person name="Mohammad A.W."/>
            <person name="Gnirke A."/>
            <person name="Yurkov A.M."/>
            <person name="Nowrousian M."/>
            <person name="Sun S."/>
            <person name="Cuomo C.A."/>
            <person name="Heitman J."/>
        </authorList>
    </citation>
    <scope>NUCLEOTIDE SEQUENCE [LARGE SCALE GENOMIC DNA]</scope>
    <source>
        <strain evidence="2 3">CBS 6074</strain>
    </source>
</reference>
<dbReference type="Proteomes" id="UP001355207">
    <property type="component" value="Chromosome 5"/>
</dbReference>
<evidence type="ECO:0000313" key="2">
    <source>
        <dbReference type="EMBL" id="WWC89039.1"/>
    </source>
</evidence>
<feature type="transmembrane region" description="Helical" evidence="1">
    <location>
        <begin position="60"/>
        <end position="86"/>
    </location>
</feature>
<proteinExistence type="predicted"/>